<reference evidence="1" key="2">
    <citation type="journal article" date="2023" name="Science">
        <title>Genomic signatures of disease resistance in endangered staghorn corals.</title>
        <authorList>
            <person name="Vollmer S.V."/>
            <person name="Selwyn J.D."/>
            <person name="Despard B.A."/>
            <person name="Roesel C.L."/>
        </authorList>
    </citation>
    <scope>NUCLEOTIDE SEQUENCE</scope>
    <source>
        <strain evidence="1">K2</strain>
    </source>
</reference>
<dbReference type="EMBL" id="JARQWQ010000208">
    <property type="protein sequence ID" value="KAK2547164.1"/>
    <property type="molecule type" value="Genomic_DNA"/>
</dbReference>
<keyword evidence="2" id="KW-1185">Reference proteome</keyword>
<dbReference type="AlphaFoldDB" id="A0AAD9PQH3"/>
<dbReference type="Proteomes" id="UP001249851">
    <property type="component" value="Unassembled WGS sequence"/>
</dbReference>
<comment type="caution">
    <text evidence="1">The sequence shown here is derived from an EMBL/GenBank/DDBJ whole genome shotgun (WGS) entry which is preliminary data.</text>
</comment>
<name>A0AAD9PQH3_ACRCE</name>
<evidence type="ECO:0000313" key="1">
    <source>
        <dbReference type="EMBL" id="KAK2547164.1"/>
    </source>
</evidence>
<proteinExistence type="predicted"/>
<sequence length="94" mass="10716">MWMICSYKVAVTRNSSNAISCFGGFRCFLAWQRDIAIPFYQESGGCYGFNLSFDEDVTDLHVTNLESRCWGSLCQIGRVKYLLDRSTLIKIINA</sequence>
<accession>A0AAD9PQH3</accession>
<reference evidence="1" key="1">
    <citation type="journal article" date="2023" name="G3 (Bethesda)">
        <title>Whole genome assembly and annotation of the endangered Caribbean coral Acropora cervicornis.</title>
        <authorList>
            <person name="Selwyn J.D."/>
            <person name="Vollmer S.V."/>
        </authorList>
    </citation>
    <scope>NUCLEOTIDE SEQUENCE</scope>
    <source>
        <strain evidence="1">K2</strain>
    </source>
</reference>
<gene>
    <name evidence="1" type="ORF">P5673_033049</name>
</gene>
<evidence type="ECO:0000313" key="2">
    <source>
        <dbReference type="Proteomes" id="UP001249851"/>
    </source>
</evidence>
<protein>
    <submittedName>
        <fullName evidence="1">Uncharacterized protein</fullName>
    </submittedName>
</protein>
<organism evidence="1 2">
    <name type="scientific">Acropora cervicornis</name>
    <name type="common">Staghorn coral</name>
    <dbReference type="NCBI Taxonomy" id="6130"/>
    <lineage>
        <taxon>Eukaryota</taxon>
        <taxon>Metazoa</taxon>
        <taxon>Cnidaria</taxon>
        <taxon>Anthozoa</taxon>
        <taxon>Hexacorallia</taxon>
        <taxon>Scleractinia</taxon>
        <taxon>Astrocoeniina</taxon>
        <taxon>Acroporidae</taxon>
        <taxon>Acropora</taxon>
    </lineage>
</organism>